<dbReference type="OrthoDB" id="9766741at2"/>
<evidence type="ECO:0000256" key="1">
    <source>
        <dbReference type="ARBA" id="ARBA00001445"/>
    </source>
</evidence>
<evidence type="ECO:0000256" key="2">
    <source>
        <dbReference type="ARBA" id="ARBA00012652"/>
    </source>
</evidence>
<dbReference type="PIRSF" id="PIRSF010631">
    <property type="entry name" value="A-rhamnsds"/>
    <property type="match status" value="1"/>
</dbReference>
<dbReference type="Pfam" id="PF05592">
    <property type="entry name" value="Bac_rhamnosid"/>
    <property type="match status" value="1"/>
</dbReference>
<evidence type="ECO:0000259" key="6">
    <source>
        <dbReference type="Pfam" id="PF08531"/>
    </source>
</evidence>
<dbReference type="Proteomes" id="UP000192678">
    <property type="component" value="Unassembled WGS sequence"/>
</dbReference>
<dbReference type="AlphaFoldDB" id="A0A1W2E1A4"/>
<keyword evidence="4" id="KW-0732">Signal</keyword>
<evidence type="ECO:0000256" key="4">
    <source>
        <dbReference type="SAM" id="SignalP"/>
    </source>
</evidence>
<dbReference type="RefSeq" id="WP_084290574.1">
    <property type="nucleotide sequence ID" value="NZ_FWYB01000009.1"/>
</dbReference>
<evidence type="ECO:0000313" key="9">
    <source>
        <dbReference type="EMBL" id="SMD03631.1"/>
    </source>
</evidence>
<dbReference type="InterPro" id="IPR035396">
    <property type="entry name" value="Bac_rhamnosid6H"/>
</dbReference>
<dbReference type="InterPro" id="IPR035398">
    <property type="entry name" value="Bac_rhamnosid_C"/>
</dbReference>
<organism evidence="9 10">
    <name type="scientific">Pedobacter nyackensis</name>
    <dbReference type="NCBI Taxonomy" id="475255"/>
    <lineage>
        <taxon>Bacteria</taxon>
        <taxon>Pseudomonadati</taxon>
        <taxon>Bacteroidota</taxon>
        <taxon>Sphingobacteriia</taxon>
        <taxon>Sphingobacteriales</taxon>
        <taxon>Sphingobacteriaceae</taxon>
        <taxon>Pedobacter</taxon>
    </lineage>
</organism>
<dbReference type="SUPFAM" id="SSF48208">
    <property type="entry name" value="Six-hairpin glycosidases"/>
    <property type="match status" value="1"/>
</dbReference>
<evidence type="ECO:0000259" key="8">
    <source>
        <dbReference type="Pfam" id="PF17390"/>
    </source>
</evidence>
<sequence>MSKLVHFLSLLLFSLPIFAQDLSVEALRCEYKADPLGVEAVSPVLSWRLKSTERTVLQSAYQVLVADDLTALMKNTGNVWDSKKVASDNSIQVTYKGRALVAGKTYYWKVRVWDNKGKASAWAPVSKWQMGLLRATDWKNARWIAYEKLADSNITALPKDNKKDTYFGSNVLPLLRKNFAVKKPVAKASLFISGLGHFEMSLNGKKQGDHFLDAGWVKYDKEALYVSFDVTGSLLKGTNTIGVMLGNGFYYVPPVKGRFRKSKPSFGYPKMICRLLIEYKDGTTENIISDKSWKTASGPVTFSSIYGGEDFDARLVQKGWDVPSFNDQHWKQVLIVDGPAAIRSQEAEPLKIFENFKPQSISKISEKEWIYDLGQNASGIISLKVKGNKGDTIRVYPGELLKDGKVNQKPTGSPFYFEYVLNGEDVETWQPRFTYYGFRYLEVRGAAPKGNKGQTQLPEILELKGLHTRNAAARAGEFTSSNQLFNKTDKLIDWAIKSNMASVFTDCPHREKLGWLEQSHLMVSSVMYNYDVATLSNKVVNDVITSQLDNGLIPEIAPEYIQFTWGGDMFRDSPEWGSTGIILPWYLYKWYGNTEVLRNAYPTMQRYMVYLQTKAESNILKQGLGDWYDIGPERPGVSQQTPKGVTGTAIYYYNLQLMQKMALLLGKPADAEKYGNLASLVKQAFNTSFFNRETGQYAAGSQTANAMAIYMELVDPENKTKVLANLIKDIRDRNNALTAGDIGYRYVLRVLEQENRSDVIFDMNSRSDVPGYGYQLAHGATALTESWAALPEVSNNHFMLGHIMEWFYSGLAGIRQEEGSVAFKHIKIYPEPVGDLTSAKGSYTSPYGLIVSDWEKSDQKFELSVTIPTNTTATVYIPATERQQLTESNVVVKDKAGIKLKGYEKGRAVLQIGSGSYTFKVQ</sequence>
<feature type="domain" description="Alpha-L-rhamnosidase six-hairpin glycosidase" evidence="7">
    <location>
        <begin position="474"/>
        <end position="809"/>
    </location>
</feature>
<dbReference type="Gene3D" id="2.60.420.10">
    <property type="entry name" value="Maltose phosphorylase, domain 3"/>
    <property type="match status" value="1"/>
</dbReference>
<feature type="domain" description="Bacterial alpha-L-rhamnosidase N-terminal" evidence="6">
    <location>
        <begin position="183"/>
        <end position="353"/>
    </location>
</feature>
<gene>
    <name evidence="9" type="ORF">SAMN04488101_109108</name>
</gene>
<dbReference type="InterPro" id="IPR012341">
    <property type="entry name" value="6hp_glycosidase-like_sf"/>
</dbReference>
<dbReference type="Pfam" id="PF25788">
    <property type="entry name" value="Ig_Rha78A_N"/>
    <property type="match status" value="1"/>
</dbReference>
<dbReference type="Pfam" id="PF17390">
    <property type="entry name" value="Bac_rhamnosid_C"/>
    <property type="match status" value="1"/>
</dbReference>
<dbReference type="InterPro" id="IPR016007">
    <property type="entry name" value="Alpha_rhamnosid"/>
</dbReference>
<feature type="chain" id="PRO_5013162144" description="alpha-L-rhamnosidase" evidence="4">
    <location>
        <begin position="20"/>
        <end position="922"/>
    </location>
</feature>
<dbReference type="PANTHER" id="PTHR33307">
    <property type="entry name" value="ALPHA-RHAMNOSIDASE (EUROFUNG)"/>
    <property type="match status" value="1"/>
</dbReference>
<dbReference type="EMBL" id="FWYB01000009">
    <property type="protein sequence ID" value="SMD03631.1"/>
    <property type="molecule type" value="Genomic_DNA"/>
</dbReference>
<dbReference type="GO" id="GO:0005975">
    <property type="term" value="P:carbohydrate metabolic process"/>
    <property type="evidence" value="ECO:0007669"/>
    <property type="project" value="InterPro"/>
</dbReference>
<dbReference type="Gene3D" id="2.60.40.10">
    <property type="entry name" value="Immunoglobulins"/>
    <property type="match status" value="1"/>
</dbReference>
<dbReference type="Pfam" id="PF08531">
    <property type="entry name" value="Bac_rhamnosid_N"/>
    <property type="match status" value="1"/>
</dbReference>
<dbReference type="Gene3D" id="2.60.120.260">
    <property type="entry name" value="Galactose-binding domain-like"/>
    <property type="match status" value="2"/>
</dbReference>
<dbReference type="InterPro" id="IPR013783">
    <property type="entry name" value="Ig-like_fold"/>
</dbReference>
<proteinExistence type="predicted"/>
<dbReference type="InterPro" id="IPR008928">
    <property type="entry name" value="6-hairpin_glycosidase_sf"/>
</dbReference>
<evidence type="ECO:0000256" key="3">
    <source>
        <dbReference type="ARBA" id="ARBA00022801"/>
    </source>
</evidence>
<dbReference type="InterPro" id="IPR013737">
    <property type="entry name" value="Bac_rhamnosid_N"/>
</dbReference>
<keyword evidence="10" id="KW-1185">Reference proteome</keyword>
<dbReference type="InterPro" id="IPR008902">
    <property type="entry name" value="Rhamnosid_concanavalin"/>
</dbReference>
<reference evidence="9 10" key="1">
    <citation type="submission" date="2017-04" db="EMBL/GenBank/DDBJ databases">
        <authorList>
            <person name="Afonso C.L."/>
            <person name="Miller P.J."/>
            <person name="Scott M.A."/>
            <person name="Spackman E."/>
            <person name="Goraichik I."/>
            <person name="Dimitrov K.M."/>
            <person name="Suarez D.L."/>
            <person name="Swayne D.E."/>
        </authorList>
    </citation>
    <scope>NUCLEOTIDE SEQUENCE [LARGE SCALE GENOMIC DNA]</scope>
    <source>
        <strain evidence="9 10">DSM 19625</strain>
    </source>
</reference>
<dbReference type="Gene3D" id="1.50.10.10">
    <property type="match status" value="1"/>
</dbReference>
<protein>
    <recommendedName>
        <fullName evidence="2">alpha-L-rhamnosidase</fullName>
        <ecNumber evidence="2">3.2.1.40</ecNumber>
    </recommendedName>
</protein>
<evidence type="ECO:0000313" key="10">
    <source>
        <dbReference type="Proteomes" id="UP000192678"/>
    </source>
</evidence>
<dbReference type="EC" id="3.2.1.40" evidence="2"/>
<feature type="signal peptide" evidence="4">
    <location>
        <begin position="1"/>
        <end position="19"/>
    </location>
</feature>
<feature type="domain" description="Alpha-L-rhamnosidase C-terminal" evidence="8">
    <location>
        <begin position="813"/>
        <end position="889"/>
    </location>
</feature>
<dbReference type="PANTHER" id="PTHR33307:SF11">
    <property type="entry name" value="ALPHA-L-RHAMNOSIDASE"/>
    <property type="match status" value="1"/>
</dbReference>
<evidence type="ECO:0000259" key="5">
    <source>
        <dbReference type="Pfam" id="PF05592"/>
    </source>
</evidence>
<name>A0A1W2E1A4_9SPHI</name>
<dbReference type="GO" id="GO:0030596">
    <property type="term" value="F:alpha-L-rhamnosidase activity"/>
    <property type="evidence" value="ECO:0007669"/>
    <property type="project" value="UniProtKB-EC"/>
</dbReference>
<dbReference type="STRING" id="475255.SAMN04488101_109108"/>
<dbReference type="Pfam" id="PF17389">
    <property type="entry name" value="Bac_rhamnosid6H"/>
    <property type="match status" value="1"/>
</dbReference>
<feature type="domain" description="Alpha-L-rhamnosidase concanavalin-like" evidence="5">
    <location>
        <begin position="363"/>
        <end position="449"/>
    </location>
</feature>
<accession>A0A1W2E1A4</accession>
<keyword evidence="3" id="KW-0378">Hydrolase</keyword>
<comment type="catalytic activity">
    <reaction evidence="1">
        <text>Hydrolysis of terminal non-reducing alpha-L-rhamnose residues in alpha-L-rhamnosides.</text>
        <dbReference type="EC" id="3.2.1.40"/>
    </reaction>
</comment>
<evidence type="ECO:0000259" key="7">
    <source>
        <dbReference type="Pfam" id="PF17389"/>
    </source>
</evidence>